<evidence type="ECO:0000313" key="2">
    <source>
        <dbReference type="EMBL" id="KYK56479.1"/>
    </source>
</evidence>
<evidence type="ECO:0000313" key="3">
    <source>
        <dbReference type="Proteomes" id="UP000076580"/>
    </source>
</evidence>
<dbReference type="EMBL" id="LAYC01000002">
    <property type="protein sequence ID" value="KYK56479.1"/>
    <property type="molecule type" value="Genomic_DNA"/>
</dbReference>
<dbReference type="InParanoid" id="A0A151GHD8"/>
<dbReference type="RefSeq" id="XP_040655831.1">
    <property type="nucleotide sequence ID" value="XM_040800798.1"/>
</dbReference>
<keyword evidence="3" id="KW-1185">Reference proteome</keyword>
<reference evidence="2 3" key="1">
    <citation type="journal article" date="2016" name="Sci. Rep.">
        <title>Insights into Adaptations to a Near-Obligate Nematode Endoparasitic Lifestyle from the Finished Genome of Drechmeria coniospora.</title>
        <authorList>
            <person name="Zhang L."/>
            <person name="Zhou Z."/>
            <person name="Guo Q."/>
            <person name="Fokkens L."/>
            <person name="Miskei M."/>
            <person name="Pocsi I."/>
            <person name="Zhang W."/>
            <person name="Chen M."/>
            <person name="Wang L."/>
            <person name="Sun Y."/>
            <person name="Donzelli B.G."/>
            <person name="Gibson D.M."/>
            <person name="Nelson D.R."/>
            <person name="Luo J.G."/>
            <person name="Rep M."/>
            <person name="Liu H."/>
            <person name="Yang S."/>
            <person name="Wang J."/>
            <person name="Krasnoff S.B."/>
            <person name="Xu Y."/>
            <person name="Molnar I."/>
            <person name="Lin M."/>
        </authorList>
    </citation>
    <scope>NUCLEOTIDE SEQUENCE [LARGE SCALE GENOMIC DNA]</scope>
    <source>
        <strain evidence="2 3">ARSEF 6962</strain>
    </source>
</reference>
<organism evidence="2 3">
    <name type="scientific">Drechmeria coniospora</name>
    <name type="common">Nematophagous fungus</name>
    <name type="synonym">Meria coniospora</name>
    <dbReference type="NCBI Taxonomy" id="98403"/>
    <lineage>
        <taxon>Eukaryota</taxon>
        <taxon>Fungi</taxon>
        <taxon>Dikarya</taxon>
        <taxon>Ascomycota</taxon>
        <taxon>Pezizomycotina</taxon>
        <taxon>Sordariomycetes</taxon>
        <taxon>Hypocreomycetidae</taxon>
        <taxon>Hypocreales</taxon>
        <taxon>Ophiocordycipitaceae</taxon>
        <taxon>Drechmeria</taxon>
    </lineage>
</organism>
<name>A0A151GHD8_DRECN</name>
<dbReference type="SUPFAM" id="SSF56112">
    <property type="entry name" value="Protein kinase-like (PK-like)"/>
    <property type="match status" value="1"/>
</dbReference>
<accession>A0A151GHD8</accession>
<evidence type="ECO:0000256" key="1">
    <source>
        <dbReference type="SAM" id="MobiDB-lite"/>
    </source>
</evidence>
<dbReference type="GeneID" id="63716122"/>
<evidence type="ECO:0008006" key="4">
    <source>
        <dbReference type="Google" id="ProtNLM"/>
    </source>
</evidence>
<feature type="compositionally biased region" description="Basic and acidic residues" evidence="1">
    <location>
        <begin position="9"/>
        <end position="18"/>
    </location>
</feature>
<dbReference type="InterPro" id="IPR011009">
    <property type="entry name" value="Kinase-like_dom_sf"/>
</dbReference>
<proteinExistence type="predicted"/>
<feature type="region of interest" description="Disordered" evidence="1">
    <location>
        <begin position="1"/>
        <end position="23"/>
    </location>
</feature>
<protein>
    <recommendedName>
        <fullName evidence="4">Aminoglycoside phosphotransferase domain-containing protein</fullName>
    </recommendedName>
</protein>
<dbReference type="Proteomes" id="UP000076580">
    <property type="component" value="Chromosome 02"/>
</dbReference>
<sequence length="433" mass="49282">MSPVVSETGEDHWPKEPDGNPWAGEDLPALMAADKDPFEKTLDVRALVAEVEKAVGQSVQNIPLVTCGAHNYGFQVRLEKGPDLVIRVSRSNANGVNPRGRALALSQCPDYTFELAVYDALHPLGLPFDCRPVYHRLAKPTKLQPVSRPTHVSGRHVIVFKKAKGHRYDYPRWRPLNSWWKHTILASSAAAAASLFMYNPPSPFCRRWLVSRVLGDEPQVYELIVEPTRDFCFALVAARIYNTFVYLQKKLSGQPELRFAYPLSTVENCLLQLLPIFMPKVGSEEDERKLYRLVLDHGDFGMHNMTIVRDHQLCRTEITSVYDWEAATIVPAVLSEPRMVVTVDLVLDADGNPSISRWGDGDRPGRLKEYKIWTKYYFQKLFSAAPEYESVIKSALEIRRIWFALRDCREGDAVRQFNRLGTWAIREALRRGG</sequence>
<comment type="caution">
    <text evidence="2">The sequence shown here is derived from an EMBL/GenBank/DDBJ whole genome shotgun (WGS) entry which is preliminary data.</text>
</comment>
<dbReference type="AlphaFoldDB" id="A0A151GHD8"/>
<gene>
    <name evidence="2" type="ORF">DCS_03479</name>
</gene>